<feature type="coiled-coil region" evidence="1">
    <location>
        <begin position="298"/>
        <end position="325"/>
    </location>
</feature>
<protein>
    <submittedName>
        <fullName evidence="3">Uncharacterized protein</fullName>
    </submittedName>
</protein>
<dbReference type="Proteomes" id="UP000001449">
    <property type="component" value="Chromosome 14"/>
</dbReference>
<keyword evidence="4" id="KW-1185">Reference proteome</keyword>
<feature type="compositionally biased region" description="Low complexity" evidence="2">
    <location>
        <begin position="410"/>
        <end position="420"/>
    </location>
</feature>
<dbReference type="GeneID" id="7451242"/>
<feature type="region of interest" description="Disordered" evidence="2">
    <location>
        <begin position="32"/>
        <end position="64"/>
    </location>
</feature>
<feature type="compositionally biased region" description="Basic and acidic residues" evidence="2">
    <location>
        <begin position="466"/>
        <end position="499"/>
    </location>
</feature>
<dbReference type="KEGG" id="tps:THAPSDRAFT_24855"/>
<dbReference type="EMBL" id="CM000649">
    <property type="protein sequence ID" value="EED88946.1"/>
    <property type="molecule type" value="Genomic_DNA"/>
</dbReference>
<feature type="compositionally biased region" description="Polar residues" evidence="2">
    <location>
        <begin position="32"/>
        <end position="49"/>
    </location>
</feature>
<name>B8CCF8_THAPS</name>
<reference evidence="3 4" key="1">
    <citation type="journal article" date="2004" name="Science">
        <title>The genome of the diatom Thalassiosira pseudonana: ecology, evolution, and metabolism.</title>
        <authorList>
            <person name="Armbrust E.V."/>
            <person name="Berges J.A."/>
            <person name="Bowler C."/>
            <person name="Green B.R."/>
            <person name="Martinez D."/>
            <person name="Putnam N.H."/>
            <person name="Zhou S."/>
            <person name="Allen A.E."/>
            <person name="Apt K.E."/>
            <person name="Bechner M."/>
            <person name="Brzezinski M.A."/>
            <person name="Chaal B.K."/>
            <person name="Chiovitti A."/>
            <person name="Davis A.K."/>
            <person name="Demarest M.S."/>
            <person name="Detter J.C."/>
            <person name="Glavina T."/>
            <person name="Goodstein D."/>
            <person name="Hadi M.Z."/>
            <person name="Hellsten U."/>
            <person name="Hildebrand M."/>
            <person name="Jenkins B.D."/>
            <person name="Jurka J."/>
            <person name="Kapitonov V.V."/>
            <person name="Kroger N."/>
            <person name="Lau W.W."/>
            <person name="Lane T.W."/>
            <person name="Larimer F.W."/>
            <person name="Lippmeier J.C."/>
            <person name="Lucas S."/>
            <person name="Medina M."/>
            <person name="Montsant A."/>
            <person name="Obornik M."/>
            <person name="Parker M.S."/>
            <person name="Palenik B."/>
            <person name="Pazour G.J."/>
            <person name="Richardson P.M."/>
            <person name="Rynearson T.A."/>
            <person name="Saito M.A."/>
            <person name="Schwartz D.C."/>
            <person name="Thamatrakoln K."/>
            <person name="Valentin K."/>
            <person name="Vardi A."/>
            <person name="Wilkerson F.P."/>
            <person name="Rokhsar D.S."/>
        </authorList>
    </citation>
    <scope>NUCLEOTIDE SEQUENCE [LARGE SCALE GENOMIC DNA]</scope>
    <source>
        <strain evidence="3 4">CCMP1335</strain>
    </source>
</reference>
<evidence type="ECO:0000256" key="2">
    <source>
        <dbReference type="SAM" id="MobiDB-lite"/>
    </source>
</evidence>
<feature type="compositionally biased region" description="Polar residues" evidence="2">
    <location>
        <begin position="235"/>
        <end position="246"/>
    </location>
</feature>
<sequence>MVESDDHDLQDENLDAFLGFLESRLRTDFTSPDLSRTISCQGSRGSVGNSSTSATTSALPSRNASSPSKFLRLIIKVFHRAAKPVKLRALLSVLGLESDQLVESGAANASGSMNGPYGSQQRQGGSLVYLDEQRTDEIVWKLLEKAEQDDEMWVRVVAGILRGMMFKTSGRDPSTLDDVNYFSDPACRGKTAERQLSKITEGILTSVKEAFEAGEKEMERAKAQLLDSDVGENDINGSSDDTKQQHSQMDSLLIGRDACPTFVPFRFSLLSPDTTKTIMPEVDTNSHFAANMNASIFKVDAEVEEKRAEEEGKELQLQKQRTMNDNVAGRGVGPGGRTKGADVPSAGRPTGAVMAGRMRGRFSNTAGRGGDGDRGSSLFLSGRVSGRGEAGAMGGRALGSAGRVGGRLGTAGRSGSLSRLGGAGKTGGRAASAVSHAPLQRRVPGAARATLSASGRGGGGAGGEASKMKMIDVKEVEGLNRAKQEREKQALEDSVQSRKAERRRKLLEDAAASGLRNKEKIARVGGTDTSNDGPKAESNGGVDPFPLPESSKLFDTASGRQQQSQQAQQPQQSWESLLEKSNKLSDEDRARVNKFFQRRASSNTPPLASGGDGSNVWKVKLNEEKTVDPQSGEVVKETLYLELDFQSLGYKKTRKIKRK</sequence>
<dbReference type="AlphaFoldDB" id="B8CCF8"/>
<feature type="compositionally biased region" description="Low complexity" evidence="2">
    <location>
        <begin position="561"/>
        <end position="573"/>
    </location>
</feature>
<feature type="region of interest" description="Disordered" evidence="2">
    <location>
        <begin position="408"/>
        <end position="585"/>
    </location>
</feature>
<evidence type="ECO:0000313" key="3">
    <source>
        <dbReference type="EMBL" id="EED88946.1"/>
    </source>
</evidence>
<organism evidence="3 4">
    <name type="scientific">Thalassiosira pseudonana</name>
    <name type="common">Marine diatom</name>
    <name type="synonym">Cyclotella nana</name>
    <dbReference type="NCBI Taxonomy" id="35128"/>
    <lineage>
        <taxon>Eukaryota</taxon>
        <taxon>Sar</taxon>
        <taxon>Stramenopiles</taxon>
        <taxon>Ochrophyta</taxon>
        <taxon>Bacillariophyta</taxon>
        <taxon>Coscinodiscophyceae</taxon>
        <taxon>Thalassiosirophycidae</taxon>
        <taxon>Thalassiosirales</taxon>
        <taxon>Thalassiosiraceae</taxon>
        <taxon>Thalassiosira</taxon>
    </lineage>
</organism>
<dbReference type="OMA" id="IDREAIH"/>
<gene>
    <name evidence="3" type="ORF">THAPSDRAFT_24855</name>
</gene>
<reference evidence="3 4" key="2">
    <citation type="journal article" date="2008" name="Nature">
        <title>The Phaeodactylum genome reveals the evolutionary history of diatom genomes.</title>
        <authorList>
            <person name="Bowler C."/>
            <person name="Allen A.E."/>
            <person name="Badger J.H."/>
            <person name="Grimwood J."/>
            <person name="Jabbari K."/>
            <person name="Kuo A."/>
            <person name="Maheswari U."/>
            <person name="Martens C."/>
            <person name="Maumus F."/>
            <person name="Otillar R.P."/>
            <person name="Rayko E."/>
            <person name="Salamov A."/>
            <person name="Vandepoele K."/>
            <person name="Beszteri B."/>
            <person name="Gruber A."/>
            <person name="Heijde M."/>
            <person name="Katinka M."/>
            <person name="Mock T."/>
            <person name="Valentin K."/>
            <person name="Verret F."/>
            <person name="Berges J.A."/>
            <person name="Brownlee C."/>
            <person name="Cadoret J.P."/>
            <person name="Chiovitti A."/>
            <person name="Choi C.J."/>
            <person name="Coesel S."/>
            <person name="De Martino A."/>
            <person name="Detter J.C."/>
            <person name="Durkin C."/>
            <person name="Falciatore A."/>
            <person name="Fournet J."/>
            <person name="Haruta M."/>
            <person name="Huysman M.J."/>
            <person name="Jenkins B.D."/>
            <person name="Jiroutova K."/>
            <person name="Jorgensen R.E."/>
            <person name="Joubert Y."/>
            <person name="Kaplan A."/>
            <person name="Kroger N."/>
            <person name="Kroth P.G."/>
            <person name="La Roche J."/>
            <person name="Lindquist E."/>
            <person name="Lommer M."/>
            <person name="Martin-Jezequel V."/>
            <person name="Lopez P.J."/>
            <person name="Lucas S."/>
            <person name="Mangogna M."/>
            <person name="McGinnis K."/>
            <person name="Medlin L.K."/>
            <person name="Montsant A."/>
            <person name="Oudot-Le Secq M.P."/>
            <person name="Napoli C."/>
            <person name="Obornik M."/>
            <person name="Parker M.S."/>
            <person name="Petit J.L."/>
            <person name="Porcel B.M."/>
            <person name="Poulsen N."/>
            <person name="Robison M."/>
            <person name="Rychlewski L."/>
            <person name="Rynearson T.A."/>
            <person name="Schmutz J."/>
            <person name="Shapiro H."/>
            <person name="Siaut M."/>
            <person name="Stanley M."/>
            <person name="Sussman M.R."/>
            <person name="Taylor A.R."/>
            <person name="Vardi A."/>
            <person name="von Dassow P."/>
            <person name="Vyverman W."/>
            <person name="Willis A."/>
            <person name="Wyrwicz L.S."/>
            <person name="Rokhsar D.S."/>
            <person name="Weissenbach J."/>
            <person name="Armbrust E.V."/>
            <person name="Green B.R."/>
            <person name="Van de Peer Y."/>
            <person name="Grigoriev I.V."/>
        </authorList>
    </citation>
    <scope>NUCLEOTIDE SEQUENCE [LARGE SCALE GENOMIC DNA]</scope>
    <source>
        <strain evidence="3 4">CCMP1335</strain>
    </source>
</reference>
<keyword evidence="1" id="KW-0175">Coiled coil</keyword>
<evidence type="ECO:0000256" key="1">
    <source>
        <dbReference type="SAM" id="Coils"/>
    </source>
</evidence>
<dbReference type="PaxDb" id="35128-Thaps24855"/>
<evidence type="ECO:0000313" key="4">
    <source>
        <dbReference type="Proteomes" id="UP000001449"/>
    </source>
</evidence>
<dbReference type="InParanoid" id="B8CCF8"/>
<feature type="region of interest" description="Disordered" evidence="2">
    <location>
        <begin position="325"/>
        <end position="352"/>
    </location>
</feature>
<accession>B8CCF8</accession>
<proteinExistence type="predicted"/>
<feature type="region of interest" description="Disordered" evidence="2">
    <location>
        <begin position="225"/>
        <end position="246"/>
    </location>
</feature>
<dbReference type="RefSeq" id="XP_002293937.1">
    <property type="nucleotide sequence ID" value="XM_002293901.1"/>
</dbReference>
<dbReference type="eggNOG" id="ENOG502SSA8">
    <property type="taxonomic scope" value="Eukaryota"/>
</dbReference>
<feature type="region of interest" description="Disordered" evidence="2">
    <location>
        <begin position="596"/>
        <end position="615"/>
    </location>
</feature>
<dbReference type="HOGENOM" id="CLU_489583_0_0_1"/>
<feature type="compositionally biased region" description="Low complexity" evidence="2">
    <location>
        <begin position="445"/>
        <end position="454"/>
    </location>
</feature>